<dbReference type="EMBL" id="JGCY01000244">
    <property type="protein sequence ID" value="EXY75337.1"/>
    <property type="molecule type" value="Genomic_DNA"/>
</dbReference>
<organism evidence="1 2">
    <name type="scientific">Bacteroides fragilis str. 3988T(B)14</name>
    <dbReference type="NCBI Taxonomy" id="1339315"/>
    <lineage>
        <taxon>Bacteria</taxon>
        <taxon>Pseudomonadati</taxon>
        <taxon>Bacteroidota</taxon>
        <taxon>Bacteroidia</taxon>
        <taxon>Bacteroidales</taxon>
        <taxon>Bacteroidaceae</taxon>
        <taxon>Bacteroides</taxon>
    </lineage>
</organism>
<protein>
    <submittedName>
        <fullName evidence="1">Uncharacterized protein</fullName>
    </submittedName>
</protein>
<accession>A0A015SYL8</accession>
<dbReference type="AlphaFoldDB" id="A0A015SYL8"/>
<evidence type="ECO:0000313" key="2">
    <source>
        <dbReference type="Proteomes" id="UP000020529"/>
    </source>
</evidence>
<evidence type="ECO:0000313" key="1">
    <source>
        <dbReference type="EMBL" id="EXY75337.1"/>
    </source>
</evidence>
<reference evidence="1 2" key="1">
    <citation type="submission" date="2014-02" db="EMBL/GenBank/DDBJ databases">
        <authorList>
            <person name="Sears C."/>
            <person name="Carroll K."/>
            <person name="Sack B.R."/>
            <person name="Qadri F."/>
            <person name="Myers L.L."/>
            <person name="Chung G.-T."/>
            <person name="Escheverria P."/>
            <person name="Fraser C.M."/>
            <person name="Sadzewicz L."/>
            <person name="Shefchek K.A."/>
            <person name="Tallon L."/>
            <person name="Das S.P."/>
            <person name="Daugherty S."/>
            <person name="Mongodin E.F."/>
        </authorList>
    </citation>
    <scope>NUCLEOTIDE SEQUENCE [LARGE SCALE GENOMIC DNA]</scope>
    <source>
        <strain evidence="2">3988T(B)14</strain>
    </source>
</reference>
<comment type="caution">
    <text evidence="1">The sequence shown here is derived from an EMBL/GenBank/DDBJ whole genome shotgun (WGS) entry which is preliminary data.</text>
</comment>
<gene>
    <name evidence="1" type="ORF">M124_0909</name>
</gene>
<name>A0A015SYL8_BACFG</name>
<dbReference type="RefSeq" id="WP_005785439.1">
    <property type="nucleotide sequence ID" value="NZ_JGCY01000244.1"/>
</dbReference>
<dbReference type="Proteomes" id="UP000020529">
    <property type="component" value="Unassembled WGS sequence"/>
</dbReference>
<sequence>MKLSQQSQAIIESAIQKAINKYTCGCEQTIVTDIHIQPNQNSGELFIYDDEDEELSSVTIDEWTAYEGDDFYEDAERIFRTVLCRMKENGSFDKLTILKPYSFVLVDEDKETISELLLVDDDTLLVNDELLKGLDKELDDFLKDLLEK</sequence>
<proteinExistence type="predicted"/>
<dbReference type="PATRIC" id="fig|1339315.3.peg.1703"/>